<dbReference type="AlphaFoldDB" id="A0A5S9PGD2"/>
<evidence type="ECO:0000256" key="1">
    <source>
        <dbReference type="SAM" id="MobiDB-lite"/>
    </source>
</evidence>
<proteinExistence type="predicted"/>
<evidence type="ECO:0000313" key="2">
    <source>
        <dbReference type="EMBL" id="CAA0103123.1"/>
    </source>
</evidence>
<organism evidence="2 3">
    <name type="scientific">BD1-7 clade bacterium</name>
    <dbReference type="NCBI Taxonomy" id="2029982"/>
    <lineage>
        <taxon>Bacteria</taxon>
        <taxon>Pseudomonadati</taxon>
        <taxon>Pseudomonadota</taxon>
        <taxon>Gammaproteobacteria</taxon>
        <taxon>Cellvibrionales</taxon>
        <taxon>Spongiibacteraceae</taxon>
        <taxon>BD1-7 clade</taxon>
    </lineage>
</organism>
<dbReference type="EMBL" id="CACSII010000012">
    <property type="protein sequence ID" value="CAA0103123.1"/>
    <property type="molecule type" value="Genomic_DNA"/>
</dbReference>
<feature type="region of interest" description="Disordered" evidence="1">
    <location>
        <begin position="38"/>
        <end position="61"/>
    </location>
</feature>
<reference evidence="2 3" key="1">
    <citation type="submission" date="2019-11" db="EMBL/GenBank/DDBJ databases">
        <authorList>
            <person name="Holert J."/>
        </authorList>
    </citation>
    <scope>NUCLEOTIDE SEQUENCE [LARGE SCALE GENOMIC DNA]</scope>
    <source>
        <strain evidence="2">BC5_2</strain>
    </source>
</reference>
<gene>
    <name evidence="2" type="ORF">DPBNPPHM_00906</name>
</gene>
<name>A0A5S9PGD2_9GAMM</name>
<dbReference type="Proteomes" id="UP000434580">
    <property type="component" value="Unassembled WGS sequence"/>
</dbReference>
<feature type="compositionally biased region" description="Gly residues" evidence="1">
    <location>
        <begin position="52"/>
        <end position="61"/>
    </location>
</feature>
<accession>A0A5S9PGD2</accession>
<protein>
    <submittedName>
        <fullName evidence="2">Uncharacterized protein</fullName>
    </submittedName>
</protein>
<evidence type="ECO:0000313" key="3">
    <source>
        <dbReference type="Proteomes" id="UP000434580"/>
    </source>
</evidence>
<sequence length="61" mass="6458">MTAKERTEVFTTETGADLATNNSKQAWNTPTVTNLTHKETLGKPNYPSESTSGGGVVFGPS</sequence>